<dbReference type="InterPro" id="IPR011990">
    <property type="entry name" value="TPR-like_helical_dom_sf"/>
</dbReference>
<evidence type="ECO:0000313" key="9">
    <source>
        <dbReference type="Proteomes" id="UP000317369"/>
    </source>
</evidence>
<keyword evidence="9" id="KW-1185">Reference proteome</keyword>
<dbReference type="Gene3D" id="1.20.1540.10">
    <property type="entry name" value="Rhomboid-like"/>
    <property type="match status" value="1"/>
</dbReference>
<keyword evidence="3 6" id="KW-1133">Transmembrane helix</keyword>
<evidence type="ECO:0000256" key="2">
    <source>
        <dbReference type="ARBA" id="ARBA00022692"/>
    </source>
</evidence>
<comment type="subcellular location">
    <subcellularLocation>
        <location evidence="1">Membrane</location>
        <topology evidence="1">Multi-pass membrane protein</topology>
    </subcellularLocation>
</comment>
<keyword evidence="5" id="KW-0175">Coiled coil</keyword>
<name>A0A517YYK6_9BACT</name>
<feature type="transmembrane region" description="Helical" evidence="6">
    <location>
        <begin position="148"/>
        <end position="165"/>
    </location>
</feature>
<feature type="domain" description="Peptidase S54 rhomboid" evidence="7">
    <location>
        <begin position="84"/>
        <end position="228"/>
    </location>
</feature>
<dbReference type="RefSeq" id="WP_145080418.1">
    <property type="nucleotide sequence ID" value="NZ_CP036425.1"/>
</dbReference>
<evidence type="ECO:0000256" key="4">
    <source>
        <dbReference type="ARBA" id="ARBA00023136"/>
    </source>
</evidence>
<keyword evidence="2 6" id="KW-0812">Transmembrane</keyword>
<keyword evidence="8" id="KW-0645">Protease</keyword>
<dbReference type="GO" id="GO:0006508">
    <property type="term" value="P:proteolysis"/>
    <property type="evidence" value="ECO:0007669"/>
    <property type="project" value="UniProtKB-KW"/>
</dbReference>
<organism evidence="8 9">
    <name type="scientific">Poriferisphaera corsica</name>
    <dbReference type="NCBI Taxonomy" id="2528020"/>
    <lineage>
        <taxon>Bacteria</taxon>
        <taxon>Pseudomonadati</taxon>
        <taxon>Planctomycetota</taxon>
        <taxon>Phycisphaerae</taxon>
        <taxon>Phycisphaerales</taxon>
        <taxon>Phycisphaeraceae</taxon>
        <taxon>Poriferisphaera</taxon>
    </lineage>
</organism>
<evidence type="ECO:0000313" key="8">
    <source>
        <dbReference type="EMBL" id="QDU35298.1"/>
    </source>
</evidence>
<keyword evidence="8" id="KW-0378">Hydrolase</keyword>
<evidence type="ECO:0000259" key="7">
    <source>
        <dbReference type="Pfam" id="PF01694"/>
    </source>
</evidence>
<dbReference type="EMBL" id="CP036425">
    <property type="protein sequence ID" value="QDU35298.1"/>
    <property type="molecule type" value="Genomic_DNA"/>
</dbReference>
<dbReference type="InterPro" id="IPR035952">
    <property type="entry name" value="Rhomboid-like_sf"/>
</dbReference>
<evidence type="ECO:0000256" key="6">
    <source>
        <dbReference type="SAM" id="Phobius"/>
    </source>
</evidence>
<reference evidence="8 9" key="1">
    <citation type="submission" date="2019-02" db="EMBL/GenBank/DDBJ databases">
        <title>Deep-cultivation of Planctomycetes and their phenomic and genomic characterization uncovers novel biology.</title>
        <authorList>
            <person name="Wiegand S."/>
            <person name="Jogler M."/>
            <person name="Boedeker C."/>
            <person name="Pinto D."/>
            <person name="Vollmers J."/>
            <person name="Rivas-Marin E."/>
            <person name="Kohn T."/>
            <person name="Peeters S.H."/>
            <person name="Heuer A."/>
            <person name="Rast P."/>
            <person name="Oberbeckmann S."/>
            <person name="Bunk B."/>
            <person name="Jeske O."/>
            <person name="Meyerdierks A."/>
            <person name="Storesund J.E."/>
            <person name="Kallscheuer N."/>
            <person name="Luecker S."/>
            <person name="Lage O.M."/>
            <person name="Pohl T."/>
            <person name="Merkel B.J."/>
            <person name="Hornburger P."/>
            <person name="Mueller R.-W."/>
            <person name="Bruemmer F."/>
            <person name="Labrenz M."/>
            <person name="Spormann A.M."/>
            <person name="Op den Camp H."/>
            <person name="Overmann J."/>
            <person name="Amann R."/>
            <person name="Jetten M.S.M."/>
            <person name="Mascher T."/>
            <person name="Medema M.H."/>
            <person name="Devos D.P."/>
            <person name="Kaster A.-K."/>
            <person name="Ovreas L."/>
            <person name="Rohde M."/>
            <person name="Galperin M.Y."/>
            <person name="Jogler C."/>
        </authorList>
    </citation>
    <scope>NUCLEOTIDE SEQUENCE [LARGE SCALE GENOMIC DNA]</scope>
    <source>
        <strain evidence="8 9">KS4</strain>
    </source>
</reference>
<dbReference type="SUPFAM" id="SSF144091">
    <property type="entry name" value="Rhomboid-like"/>
    <property type="match status" value="1"/>
</dbReference>
<accession>A0A517YYK6</accession>
<keyword evidence="4 6" id="KW-0472">Membrane</keyword>
<dbReference type="KEGG" id="pcor:KS4_33790"/>
<feature type="transmembrane region" description="Helical" evidence="6">
    <location>
        <begin position="172"/>
        <end position="196"/>
    </location>
</feature>
<evidence type="ECO:0000256" key="5">
    <source>
        <dbReference type="SAM" id="Coils"/>
    </source>
</evidence>
<feature type="transmembrane region" description="Helical" evidence="6">
    <location>
        <begin position="208"/>
        <end position="231"/>
    </location>
</feature>
<gene>
    <name evidence="8" type="primary">gluP_2</name>
    <name evidence="8" type="ORF">KS4_33790</name>
</gene>
<feature type="transmembrane region" description="Helical" evidence="6">
    <location>
        <begin position="17"/>
        <end position="37"/>
    </location>
</feature>
<dbReference type="Gene3D" id="1.25.40.10">
    <property type="entry name" value="Tetratricopeptide repeat domain"/>
    <property type="match status" value="1"/>
</dbReference>
<protein>
    <submittedName>
        <fullName evidence="8">Rhomboid protease GluP</fullName>
        <ecNumber evidence="8">3.4.21.105</ecNumber>
    </submittedName>
</protein>
<dbReference type="PANTHER" id="PTHR43066">
    <property type="entry name" value="RHOMBOID-RELATED PROTEIN"/>
    <property type="match status" value="1"/>
</dbReference>
<evidence type="ECO:0000256" key="1">
    <source>
        <dbReference type="ARBA" id="ARBA00004141"/>
    </source>
</evidence>
<dbReference type="AlphaFoldDB" id="A0A517YYK6"/>
<dbReference type="GO" id="GO:0016020">
    <property type="term" value="C:membrane"/>
    <property type="evidence" value="ECO:0007669"/>
    <property type="project" value="UniProtKB-SubCell"/>
</dbReference>
<feature type="transmembrane region" description="Helical" evidence="6">
    <location>
        <begin position="122"/>
        <end position="142"/>
    </location>
</feature>
<dbReference type="Proteomes" id="UP000317369">
    <property type="component" value="Chromosome"/>
</dbReference>
<proteinExistence type="predicted"/>
<dbReference type="Pfam" id="PF01694">
    <property type="entry name" value="Rhomboid"/>
    <property type="match status" value="1"/>
</dbReference>
<dbReference type="OrthoDB" id="9813074at2"/>
<evidence type="ECO:0000256" key="3">
    <source>
        <dbReference type="ARBA" id="ARBA00022989"/>
    </source>
</evidence>
<feature type="transmembrane region" description="Helical" evidence="6">
    <location>
        <begin position="88"/>
        <end position="110"/>
    </location>
</feature>
<sequence length="410" mass="46305">MLFFPVKTDRPLKRKPWINYALITLNIVIYLVTYQQILGAQAALSPENYARFAAAASQQGLTIQQLISQYFPVTDYYLRPGDLHFYQFFSYQFLHAGVWHLFGNLIFLYVFGNNVEDRLGHLGYLFFYLAAGIVAALGHAAFKDSPCLGASGAIAGVTGAYLALFPLSNITIFYWVIFVVDYFEVTGIVLILFRVAQDILFNFFGSGNVAYIAHISGYIFGFGLCMALLLIRLFPREPYDLLALIERRRRRSQFKRMVAVEGSPWQSNISTISAESDVPHTFSPEEQQLVDLRAQITAAVAQQNMAHAAKLYEQLLATSPDQVLSMQHQLDVANQLMADARYDSAAQAYEIFLKTYAAYPQKNHVRLILGLIYGRYLSHHNRAKMLLNEAMESLDGAEKELAENVLKEIS</sequence>
<feature type="coiled-coil region" evidence="5">
    <location>
        <begin position="380"/>
        <end position="407"/>
    </location>
</feature>
<dbReference type="GO" id="GO:0004252">
    <property type="term" value="F:serine-type endopeptidase activity"/>
    <property type="evidence" value="ECO:0007669"/>
    <property type="project" value="InterPro"/>
</dbReference>
<dbReference type="PANTHER" id="PTHR43066:SF11">
    <property type="entry name" value="PEPTIDASE S54 RHOMBOID DOMAIN-CONTAINING PROTEIN"/>
    <property type="match status" value="1"/>
</dbReference>
<dbReference type="EC" id="3.4.21.105" evidence="8"/>
<dbReference type="InterPro" id="IPR022764">
    <property type="entry name" value="Peptidase_S54_rhomboid_dom"/>
</dbReference>